<evidence type="ECO:0000313" key="1">
    <source>
        <dbReference type="EMBL" id="EOR97685.1"/>
    </source>
</evidence>
<evidence type="ECO:0000313" key="2">
    <source>
        <dbReference type="Proteomes" id="UP000014151"/>
    </source>
</evidence>
<sequence>MSKYDWEYESFHQISVSYEEIEIFAKQLLAYSNSKIILFALSTTDASREAR</sequence>
<dbReference type="Proteomes" id="UP000014151">
    <property type="component" value="Unassembled WGS sequence"/>
</dbReference>
<proteinExistence type="predicted"/>
<dbReference type="HOGENOM" id="CLU_3095966_0_0_10"/>
<organism evidence="1 2">
    <name type="scientific">Phocaeicola vulgatus dnLKV7</name>
    <dbReference type="NCBI Taxonomy" id="1235786"/>
    <lineage>
        <taxon>Bacteria</taxon>
        <taxon>Pseudomonadati</taxon>
        <taxon>Bacteroidota</taxon>
        <taxon>Bacteroidia</taxon>
        <taxon>Bacteroidales</taxon>
        <taxon>Bacteroidaceae</taxon>
        <taxon>Phocaeicola</taxon>
    </lineage>
</organism>
<dbReference type="EMBL" id="ASSN01000030">
    <property type="protein sequence ID" value="EOR97685.1"/>
    <property type="molecule type" value="Genomic_DNA"/>
</dbReference>
<gene>
    <name evidence="1" type="ORF">C800_04092</name>
</gene>
<dbReference type="AlphaFoldDB" id="R9H1S1"/>
<protein>
    <submittedName>
        <fullName evidence="1">Uncharacterized protein</fullName>
    </submittedName>
</protein>
<accession>R9H1S1</accession>
<name>R9H1S1_PHOVU</name>
<comment type="caution">
    <text evidence="1">The sequence shown here is derived from an EMBL/GenBank/DDBJ whole genome shotgun (WGS) entry which is preliminary data.</text>
</comment>
<reference evidence="1 2" key="1">
    <citation type="submission" date="2013-04" db="EMBL/GenBank/DDBJ databases">
        <title>The Genome Sequence of Bacteroides vulgatus dnLKV7.</title>
        <authorList>
            <consortium name="The Broad Institute Genomics Platform"/>
            <consortium name="The Broad Institute Genome Sequencing Center for Infectious Disease"/>
            <person name="Earl A."/>
            <person name="Xavier R."/>
            <person name="Kuhn K."/>
            <person name="Stappenbeck T."/>
            <person name="Walker B."/>
            <person name="Young S."/>
            <person name="Zeng Q."/>
            <person name="Gargeya S."/>
            <person name="Fitzgerald M."/>
            <person name="Haas B."/>
            <person name="Abouelleil A."/>
            <person name="Allen A.W."/>
            <person name="Alvarado L."/>
            <person name="Arachchi H.M."/>
            <person name="Berlin A.M."/>
            <person name="Chapman S.B."/>
            <person name="Gainer-Dewar J."/>
            <person name="Goldberg J."/>
            <person name="Griggs A."/>
            <person name="Gujja S."/>
            <person name="Hansen M."/>
            <person name="Howarth C."/>
            <person name="Imamovic A."/>
            <person name="Ireland A."/>
            <person name="Larimer J."/>
            <person name="McCowan C."/>
            <person name="Murphy C."/>
            <person name="Pearson M."/>
            <person name="Poon T.W."/>
            <person name="Priest M."/>
            <person name="Roberts A."/>
            <person name="Saif S."/>
            <person name="Shea T."/>
            <person name="Sisk P."/>
            <person name="Sykes S."/>
            <person name="Wortman J."/>
            <person name="Nusbaum C."/>
            <person name="Birren B."/>
        </authorList>
    </citation>
    <scope>NUCLEOTIDE SEQUENCE [LARGE SCALE GENOMIC DNA]</scope>
    <source>
        <strain evidence="2">dnLKV7</strain>
    </source>
</reference>